<evidence type="ECO:0000313" key="1">
    <source>
        <dbReference type="EMBL" id="KKM13264.1"/>
    </source>
</evidence>
<dbReference type="EMBL" id="LAZR01015416">
    <property type="protein sequence ID" value="KKM13264.1"/>
    <property type="molecule type" value="Genomic_DNA"/>
</dbReference>
<dbReference type="AlphaFoldDB" id="A0A0F9I0X6"/>
<comment type="caution">
    <text evidence="1">The sequence shown here is derived from an EMBL/GenBank/DDBJ whole genome shotgun (WGS) entry which is preliminary data.</text>
</comment>
<accession>A0A0F9I0X6</accession>
<protein>
    <submittedName>
        <fullName evidence="1">Uncharacterized protein</fullName>
    </submittedName>
</protein>
<sequence length="107" mass="12590">MFRFLKHIVIFLALIWVVITLGVGYEFDKICIEGRLSAEQAVMINDTAWGWCPVNRLGMLCEAAEGDRVLAGECSEFFKFLWRPNKWWPAIKVWKFPWQYNKTSPLF</sequence>
<name>A0A0F9I0X6_9ZZZZ</name>
<proteinExistence type="predicted"/>
<gene>
    <name evidence="1" type="ORF">LCGC14_1718040</name>
</gene>
<organism evidence="1">
    <name type="scientific">marine sediment metagenome</name>
    <dbReference type="NCBI Taxonomy" id="412755"/>
    <lineage>
        <taxon>unclassified sequences</taxon>
        <taxon>metagenomes</taxon>
        <taxon>ecological metagenomes</taxon>
    </lineage>
</organism>
<reference evidence="1" key="1">
    <citation type="journal article" date="2015" name="Nature">
        <title>Complex archaea that bridge the gap between prokaryotes and eukaryotes.</title>
        <authorList>
            <person name="Spang A."/>
            <person name="Saw J.H."/>
            <person name="Jorgensen S.L."/>
            <person name="Zaremba-Niedzwiedzka K."/>
            <person name="Martijn J."/>
            <person name="Lind A.E."/>
            <person name="van Eijk R."/>
            <person name="Schleper C."/>
            <person name="Guy L."/>
            <person name="Ettema T.J."/>
        </authorList>
    </citation>
    <scope>NUCLEOTIDE SEQUENCE</scope>
</reference>